<gene>
    <name evidence="2" type="ORF">CCAP1982_LOCUS5969</name>
</gene>
<evidence type="ECO:0000313" key="3">
    <source>
        <dbReference type="Proteomes" id="UP000606786"/>
    </source>
</evidence>
<dbReference type="EMBL" id="CAJHJT010000012">
    <property type="protein sequence ID" value="CAD6997335.1"/>
    <property type="molecule type" value="Genomic_DNA"/>
</dbReference>
<accession>A0A811UI71</accession>
<evidence type="ECO:0000313" key="2">
    <source>
        <dbReference type="EMBL" id="CAD6997335.1"/>
    </source>
</evidence>
<name>A0A811UI71_CERCA</name>
<dbReference type="AlphaFoldDB" id="A0A811UI71"/>
<protein>
    <submittedName>
        <fullName evidence="2">(Mediterranean fruit fly) hypothetical protein</fullName>
    </submittedName>
</protein>
<keyword evidence="3" id="KW-1185">Reference proteome</keyword>
<feature type="region of interest" description="Disordered" evidence="1">
    <location>
        <begin position="40"/>
        <end position="62"/>
    </location>
</feature>
<reference evidence="2" key="1">
    <citation type="submission" date="2020-11" db="EMBL/GenBank/DDBJ databases">
        <authorList>
            <person name="Whitehead M."/>
        </authorList>
    </citation>
    <scope>NUCLEOTIDE SEQUENCE</scope>
    <source>
        <strain evidence="2">EGII</strain>
    </source>
</reference>
<evidence type="ECO:0000256" key="1">
    <source>
        <dbReference type="SAM" id="MobiDB-lite"/>
    </source>
</evidence>
<sequence length="75" mass="8446">MNKDKHGLIGLEVSSNHISEHNEDLTTEDLVELQCASEQEFEQSTLLDEETTEEPQSSSAIREMLNSWGFSGIIH</sequence>
<dbReference type="Proteomes" id="UP000606786">
    <property type="component" value="Unassembled WGS sequence"/>
</dbReference>
<organism evidence="2 3">
    <name type="scientific">Ceratitis capitata</name>
    <name type="common">Mediterranean fruit fly</name>
    <name type="synonym">Tephritis capitata</name>
    <dbReference type="NCBI Taxonomy" id="7213"/>
    <lineage>
        <taxon>Eukaryota</taxon>
        <taxon>Metazoa</taxon>
        <taxon>Ecdysozoa</taxon>
        <taxon>Arthropoda</taxon>
        <taxon>Hexapoda</taxon>
        <taxon>Insecta</taxon>
        <taxon>Pterygota</taxon>
        <taxon>Neoptera</taxon>
        <taxon>Endopterygota</taxon>
        <taxon>Diptera</taxon>
        <taxon>Brachycera</taxon>
        <taxon>Muscomorpha</taxon>
        <taxon>Tephritoidea</taxon>
        <taxon>Tephritidae</taxon>
        <taxon>Ceratitis</taxon>
        <taxon>Ceratitis</taxon>
    </lineage>
</organism>
<proteinExistence type="predicted"/>
<comment type="caution">
    <text evidence="2">The sequence shown here is derived from an EMBL/GenBank/DDBJ whole genome shotgun (WGS) entry which is preliminary data.</text>
</comment>